<gene>
    <name evidence="1" type="ORF">I7I53_07604</name>
</gene>
<reference evidence="1" key="1">
    <citation type="submission" date="2021-01" db="EMBL/GenBank/DDBJ databases">
        <title>Chromosome-level genome assembly of a human fungal pathogen reveals clustering of transcriptionally co-regulated genes.</title>
        <authorList>
            <person name="Voorhies M."/>
            <person name="Cohen S."/>
            <person name="Shea T.P."/>
            <person name="Petrus S."/>
            <person name="Munoz J.F."/>
            <person name="Poplawski S."/>
            <person name="Goldman W.E."/>
            <person name="Michael T."/>
            <person name="Cuomo C.A."/>
            <person name="Sil A."/>
            <person name="Beyhan S."/>
        </authorList>
    </citation>
    <scope>NUCLEOTIDE SEQUENCE</scope>
    <source>
        <strain evidence="1">H88</strain>
    </source>
</reference>
<protein>
    <submittedName>
        <fullName evidence="1">Uncharacterized protein</fullName>
    </submittedName>
</protein>
<name>A0A8A1LDV2_AJEC8</name>
<proteinExistence type="predicted"/>
<dbReference type="AlphaFoldDB" id="A0A8A1LDV2"/>
<evidence type="ECO:0000313" key="1">
    <source>
        <dbReference type="EMBL" id="QSS52096.1"/>
    </source>
</evidence>
<evidence type="ECO:0000313" key="2">
    <source>
        <dbReference type="Proteomes" id="UP000663419"/>
    </source>
</evidence>
<accession>A0A8A1LDV2</accession>
<sequence length="64" mass="7180">MLQYSSRARTPKLLSGARCYTLDMKSMVQWPNGQITAYGCAGEFLNYNFIIPTIGIYVGKSLLK</sequence>
<dbReference type="Proteomes" id="UP000663419">
    <property type="component" value="Chromosome 2"/>
</dbReference>
<dbReference type="VEuPathDB" id="FungiDB:I7I53_07604"/>
<dbReference type="EMBL" id="CP069103">
    <property type="protein sequence ID" value="QSS52096.1"/>
    <property type="molecule type" value="Genomic_DNA"/>
</dbReference>
<organism evidence="1 2">
    <name type="scientific">Ajellomyces capsulatus (strain H88)</name>
    <name type="common">Darling's disease fungus</name>
    <name type="synonym">Histoplasma capsulatum</name>
    <dbReference type="NCBI Taxonomy" id="544711"/>
    <lineage>
        <taxon>Eukaryota</taxon>
        <taxon>Fungi</taxon>
        <taxon>Dikarya</taxon>
        <taxon>Ascomycota</taxon>
        <taxon>Pezizomycotina</taxon>
        <taxon>Eurotiomycetes</taxon>
        <taxon>Eurotiomycetidae</taxon>
        <taxon>Onygenales</taxon>
        <taxon>Ajellomycetaceae</taxon>
        <taxon>Histoplasma</taxon>
    </lineage>
</organism>